<keyword evidence="1" id="KW-0812">Transmembrane</keyword>
<keyword evidence="1" id="KW-0472">Membrane</keyword>
<proteinExistence type="predicted"/>
<reference evidence="2 3" key="1">
    <citation type="submission" date="2017-05" db="EMBL/GenBank/DDBJ databases">
        <authorList>
            <person name="Song R."/>
            <person name="Chenine A.L."/>
            <person name="Ruprecht R.M."/>
        </authorList>
    </citation>
    <scope>NUCLEOTIDE SEQUENCE [LARGE SCALE GENOMIC DNA]</scope>
</reference>
<dbReference type="Proteomes" id="UP000224829">
    <property type="component" value="Segment"/>
</dbReference>
<sequence>MNVSNIVKTAAIGVAVGAVVIGVGRLINGVGTYLGEAAALGIAANAVDSQIDQLVADAREAGDENWRAAAHMAFDQLWSTMSAGVPKNKAYKQVTAALTKRFEKQLSSITDKE</sequence>
<keyword evidence="3" id="KW-1185">Reference proteome</keyword>
<evidence type="ECO:0000256" key="1">
    <source>
        <dbReference type="SAM" id="Phobius"/>
    </source>
</evidence>
<accession>A0A1Y0T0N3</accession>
<keyword evidence="1" id="KW-1133">Transmembrane helix</keyword>
<feature type="transmembrane region" description="Helical" evidence="1">
    <location>
        <begin position="6"/>
        <end position="27"/>
    </location>
</feature>
<evidence type="ECO:0000313" key="3">
    <source>
        <dbReference type="Proteomes" id="UP000224829"/>
    </source>
</evidence>
<name>A0A1Y0T0N3_9CAUD</name>
<evidence type="ECO:0008006" key="4">
    <source>
        <dbReference type="Google" id="ProtNLM"/>
    </source>
</evidence>
<dbReference type="EMBL" id="MF063068">
    <property type="protein sequence ID" value="ARV77349.1"/>
    <property type="molecule type" value="Genomic_DNA"/>
</dbReference>
<protein>
    <recommendedName>
        <fullName evidence="4">Holin</fullName>
    </recommendedName>
</protein>
<evidence type="ECO:0000313" key="2">
    <source>
        <dbReference type="EMBL" id="ARV77349.1"/>
    </source>
</evidence>
<organism evidence="2 3">
    <name type="scientific">Pseudomonas phage Noxifer</name>
    <dbReference type="NCBI Taxonomy" id="2006684"/>
    <lineage>
        <taxon>Viruses</taxon>
        <taxon>Duplodnaviria</taxon>
        <taxon>Heunggongvirae</taxon>
        <taxon>Uroviricota</taxon>
        <taxon>Caudoviricetes</taxon>
        <taxon>Chimalliviridae</taxon>
        <taxon>Noxifervirus</taxon>
        <taxon>Noxifervirus noxifer</taxon>
    </lineage>
</organism>
<gene>
    <name evidence="2" type="ORF">NOXIFER_180</name>
</gene>